<keyword evidence="2" id="KW-0472">Membrane</keyword>
<evidence type="ECO:0000256" key="1">
    <source>
        <dbReference type="SAM" id="MobiDB-lite"/>
    </source>
</evidence>
<evidence type="ECO:0000313" key="4">
    <source>
        <dbReference type="EMBL" id="GIL99202.1"/>
    </source>
</evidence>
<feature type="compositionally biased region" description="Low complexity" evidence="1">
    <location>
        <begin position="360"/>
        <end position="376"/>
    </location>
</feature>
<organism evidence="4 5">
    <name type="scientific">Volvox reticuliferus</name>
    <dbReference type="NCBI Taxonomy" id="1737510"/>
    <lineage>
        <taxon>Eukaryota</taxon>
        <taxon>Viridiplantae</taxon>
        <taxon>Chlorophyta</taxon>
        <taxon>core chlorophytes</taxon>
        <taxon>Chlorophyceae</taxon>
        <taxon>CS clade</taxon>
        <taxon>Chlamydomonadales</taxon>
        <taxon>Volvocaceae</taxon>
        <taxon>Volvox</taxon>
    </lineage>
</organism>
<evidence type="ECO:0000313" key="5">
    <source>
        <dbReference type="Proteomes" id="UP000722791"/>
    </source>
</evidence>
<feature type="transmembrane region" description="Helical" evidence="2">
    <location>
        <begin position="23"/>
        <end position="40"/>
    </location>
</feature>
<feature type="domain" description="HNH nuclease" evidence="3">
    <location>
        <begin position="188"/>
        <end position="246"/>
    </location>
</feature>
<dbReference type="Pfam" id="PF13391">
    <property type="entry name" value="HNH_2"/>
    <property type="match status" value="1"/>
</dbReference>
<proteinExistence type="predicted"/>
<sequence length="384" mass="39949">MAVGAAVAGPALGSPAAGPGPGAVAAALLWGALLLVLVPVQWRLALLWGALLLVLVPVQRRLALLWGALMVVLDPVQRRLALLWGALLLVLDPEGAAAAAGPALGSPAAGPGPGAAAAAGPALGSPAAGPGPDVKLMVTEMSKILKPMNKMLFRLVFTPKSLSSNSSTFRPTALQYYTGSTAPTTIVCAVSGHCLPARDVHAGHIFQQRWRSQLQGNLGFRINDPWNILLMHKNVEKGFDNFEITILPVHHKVILLRKDLWDKVVFEYTKEDGITAAGGNDSGQHGSRSAKVAVTWGDLHDRELSITGANQPSDMALGIHARAAYTYALDSGWCTKSQLPALDYGSCEMLHRFLADVASSSSDGGLTSVSSGSSDSGLGGGPAT</sequence>
<evidence type="ECO:0000259" key="3">
    <source>
        <dbReference type="Pfam" id="PF13391"/>
    </source>
</evidence>
<keyword evidence="2" id="KW-1133">Transmembrane helix</keyword>
<comment type="caution">
    <text evidence="4">The sequence shown here is derived from an EMBL/GenBank/DDBJ whole genome shotgun (WGS) entry which is preliminary data.</text>
</comment>
<name>A0A8J4G493_9CHLO</name>
<reference evidence="4" key="1">
    <citation type="journal article" date="2021" name="Proc. Natl. Acad. Sci. U.S.A.">
        <title>Three genomes in the algal genus Volvox reveal the fate of a haploid sex-determining region after a transition to homothallism.</title>
        <authorList>
            <person name="Yamamoto K."/>
            <person name="Hamaji T."/>
            <person name="Kawai-Toyooka H."/>
            <person name="Matsuzaki R."/>
            <person name="Takahashi F."/>
            <person name="Nishimura Y."/>
            <person name="Kawachi M."/>
            <person name="Noguchi H."/>
            <person name="Minakuchi Y."/>
            <person name="Umen J.G."/>
            <person name="Toyoda A."/>
            <person name="Nozaki H."/>
        </authorList>
    </citation>
    <scope>NUCLEOTIDE SEQUENCE</scope>
    <source>
        <strain evidence="4">NIES-3785</strain>
    </source>
</reference>
<gene>
    <name evidence="4" type="ORF">Vretimale_4423</name>
</gene>
<dbReference type="Proteomes" id="UP000722791">
    <property type="component" value="Unassembled WGS sequence"/>
</dbReference>
<accession>A0A8J4G493</accession>
<keyword evidence="2" id="KW-0812">Transmembrane</keyword>
<protein>
    <recommendedName>
        <fullName evidence="3">HNH nuclease domain-containing protein</fullName>
    </recommendedName>
</protein>
<dbReference type="AlphaFoldDB" id="A0A8J4G493"/>
<feature type="transmembrane region" description="Helical" evidence="2">
    <location>
        <begin position="47"/>
        <end position="73"/>
    </location>
</feature>
<feature type="region of interest" description="Disordered" evidence="1">
    <location>
        <begin position="360"/>
        <end position="384"/>
    </location>
</feature>
<dbReference type="InterPro" id="IPR003615">
    <property type="entry name" value="HNH_nuc"/>
</dbReference>
<dbReference type="EMBL" id="BNCQ01000006">
    <property type="protein sequence ID" value="GIL99202.1"/>
    <property type="molecule type" value="Genomic_DNA"/>
</dbReference>
<evidence type="ECO:0000256" key="2">
    <source>
        <dbReference type="SAM" id="Phobius"/>
    </source>
</evidence>